<organism evidence="2 3">
    <name type="scientific">Solanum pinnatisectum</name>
    <name type="common">tansyleaf nightshade</name>
    <dbReference type="NCBI Taxonomy" id="50273"/>
    <lineage>
        <taxon>Eukaryota</taxon>
        <taxon>Viridiplantae</taxon>
        <taxon>Streptophyta</taxon>
        <taxon>Embryophyta</taxon>
        <taxon>Tracheophyta</taxon>
        <taxon>Spermatophyta</taxon>
        <taxon>Magnoliopsida</taxon>
        <taxon>eudicotyledons</taxon>
        <taxon>Gunneridae</taxon>
        <taxon>Pentapetalae</taxon>
        <taxon>asterids</taxon>
        <taxon>lamiids</taxon>
        <taxon>Solanales</taxon>
        <taxon>Solanaceae</taxon>
        <taxon>Solanoideae</taxon>
        <taxon>Solaneae</taxon>
        <taxon>Solanum</taxon>
    </lineage>
</organism>
<dbReference type="EMBL" id="JAWPEI010000003">
    <property type="protein sequence ID" value="KAK4731392.1"/>
    <property type="molecule type" value="Genomic_DNA"/>
</dbReference>
<evidence type="ECO:0000313" key="3">
    <source>
        <dbReference type="Proteomes" id="UP001311915"/>
    </source>
</evidence>
<name>A0AAV9M0J2_9SOLN</name>
<gene>
    <name evidence="2" type="ORF">R3W88_024380</name>
</gene>
<evidence type="ECO:0000313" key="2">
    <source>
        <dbReference type="EMBL" id="KAK4731392.1"/>
    </source>
</evidence>
<protein>
    <recommendedName>
        <fullName evidence="1">DUF4283 domain-containing protein</fullName>
    </recommendedName>
</protein>
<feature type="domain" description="DUF4283" evidence="1">
    <location>
        <begin position="22"/>
        <end position="98"/>
    </location>
</feature>
<sequence length="144" mass="16933">MLKEGILTVKIEEEEDICLQIKEWETTLIGYIIGDNPYELEMLEYVKKVWGFVELLQVLYHDDRYYIFKFCNIAEKEKVMQAGPYFYGNSPMILRNWYVDCERDADMFSQIPIWVKFPRLPVGYWSVTALTKVASAIGIPLVTD</sequence>
<dbReference type="InterPro" id="IPR025558">
    <property type="entry name" value="DUF4283"/>
</dbReference>
<accession>A0AAV9M0J2</accession>
<keyword evidence="3" id="KW-1185">Reference proteome</keyword>
<proteinExistence type="predicted"/>
<dbReference type="AlphaFoldDB" id="A0AAV9M0J2"/>
<comment type="caution">
    <text evidence="2">The sequence shown here is derived from an EMBL/GenBank/DDBJ whole genome shotgun (WGS) entry which is preliminary data.</text>
</comment>
<dbReference type="Pfam" id="PF14111">
    <property type="entry name" value="DUF4283"/>
    <property type="match status" value="1"/>
</dbReference>
<dbReference type="PANTHER" id="PTHR33233:SF17">
    <property type="entry name" value="DUF4283 DOMAIN-CONTAINING PROTEIN"/>
    <property type="match status" value="1"/>
</dbReference>
<evidence type="ECO:0000259" key="1">
    <source>
        <dbReference type="Pfam" id="PF14111"/>
    </source>
</evidence>
<dbReference type="Proteomes" id="UP001311915">
    <property type="component" value="Unassembled WGS sequence"/>
</dbReference>
<reference evidence="2 3" key="1">
    <citation type="submission" date="2023-10" db="EMBL/GenBank/DDBJ databases">
        <title>Genome-Wide Identification Analysis in wild type Solanum Pinnatisectum Reveals Some Genes Defensing Phytophthora Infestans.</title>
        <authorList>
            <person name="Sun C."/>
        </authorList>
    </citation>
    <scope>NUCLEOTIDE SEQUENCE [LARGE SCALE GENOMIC DNA]</scope>
    <source>
        <strain evidence="2">LQN</strain>
        <tissue evidence="2">Leaf</tissue>
    </source>
</reference>
<dbReference type="PANTHER" id="PTHR33233">
    <property type="entry name" value="ENDONUCLEASE/EXONUCLEASE/PHOSPHATASE"/>
    <property type="match status" value="1"/>
</dbReference>